<protein>
    <submittedName>
        <fullName evidence="1">Uncharacterized protein</fullName>
    </submittedName>
</protein>
<sequence length="153" mass="16812">MKTVLLSLIVTACALVSFTPDRQESATPPPTVIAKFDKISNGFIIHEKVLKRSFQDGSKIERFSIEKDGADFFLVRRGIDAKNKYRSEAFRLQAVDKNGLKLILPGKLKWYTVCLAGGCWCHKVGNSCECADGGNCTFGIEPIGDDLEVIVLG</sequence>
<dbReference type="Proteomes" id="UP000223913">
    <property type="component" value="Unassembled WGS sequence"/>
</dbReference>
<organism evidence="1 2">
    <name type="scientific">Flavilitoribacter nigricans (strain ATCC 23147 / DSM 23189 / NBRC 102662 / NCIMB 1420 / SS-2)</name>
    <name type="common">Lewinella nigricans</name>
    <dbReference type="NCBI Taxonomy" id="1122177"/>
    <lineage>
        <taxon>Bacteria</taxon>
        <taxon>Pseudomonadati</taxon>
        <taxon>Bacteroidota</taxon>
        <taxon>Saprospiria</taxon>
        <taxon>Saprospirales</taxon>
        <taxon>Lewinellaceae</taxon>
        <taxon>Flavilitoribacter</taxon>
    </lineage>
</organism>
<dbReference type="AlphaFoldDB" id="A0A2D0N7Z7"/>
<proteinExistence type="predicted"/>
<dbReference type="EMBL" id="PDUD01000025">
    <property type="protein sequence ID" value="PHN04615.1"/>
    <property type="molecule type" value="Genomic_DNA"/>
</dbReference>
<evidence type="ECO:0000313" key="1">
    <source>
        <dbReference type="EMBL" id="PHN04615.1"/>
    </source>
</evidence>
<dbReference type="RefSeq" id="WP_099152188.1">
    <property type="nucleotide sequence ID" value="NZ_PDUD01000025.1"/>
</dbReference>
<evidence type="ECO:0000313" key="2">
    <source>
        <dbReference type="Proteomes" id="UP000223913"/>
    </source>
</evidence>
<gene>
    <name evidence="1" type="ORF">CRP01_21675</name>
</gene>
<comment type="caution">
    <text evidence="1">The sequence shown here is derived from an EMBL/GenBank/DDBJ whole genome shotgun (WGS) entry which is preliminary data.</text>
</comment>
<accession>A0A2D0N7Z7</accession>
<reference evidence="1 2" key="1">
    <citation type="submission" date="2017-10" db="EMBL/GenBank/DDBJ databases">
        <title>The draft genome sequence of Lewinella nigricans NBRC 102662.</title>
        <authorList>
            <person name="Wang K."/>
        </authorList>
    </citation>
    <scope>NUCLEOTIDE SEQUENCE [LARGE SCALE GENOMIC DNA]</scope>
    <source>
        <strain evidence="1 2">NBRC 102662</strain>
    </source>
</reference>
<name>A0A2D0N7Z7_FLAN2</name>
<keyword evidence="2" id="KW-1185">Reference proteome</keyword>